<dbReference type="Proteomes" id="UP000290189">
    <property type="component" value="Unassembled WGS sequence"/>
</dbReference>
<accession>A0A3P3YB52</accession>
<feature type="region of interest" description="Disordered" evidence="1">
    <location>
        <begin position="45"/>
        <end position="136"/>
    </location>
</feature>
<feature type="region of interest" description="Disordered" evidence="1">
    <location>
        <begin position="222"/>
        <end position="241"/>
    </location>
</feature>
<gene>
    <name evidence="2" type="ORF">PLBR_LOCUS4607</name>
</gene>
<proteinExistence type="predicted"/>
<name>A0A3P3YB52_PLABS</name>
<dbReference type="AlphaFoldDB" id="A0A3P3YB52"/>
<dbReference type="EMBL" id="OVEO01000007">
    <property type="protein sequence ID" value="SPQ97392.1"/>
    <property type="molecule type" value="Genomic_DNA"/>
</dbReference>
<evidence type="ECO:0000313" key="2">
    <source>
        <dbReference type="EMBL" id="SPQ97392.1"/>
    </source>
</evidence>
<feature type="compositionally biased region" description="Basic residues" evidence="1">
    <location>
        <begin position="50"/>
        <end position="65"/>
    </location>
</feature>
<reference evidence="2 3" key="1">
    <citation type="submission" date="2018-03" db="EMBL/GenBank/DDBJ databases">
        <authorList>
            <person name="Fogelqvist J."/>
        </authorList>
    </citation>
    <scope>NUCLEOTIDE SEQUENCE [LARGE SCALE GENOMIC DNA]</scope>
</reference>
<evidence type="ECO:0000256" key="1">
    <source>
        <dbReference type="SAM" id="MobiDB-lite"/>
    </source>
</evidence>
<geneLocation type="mitochondrion" evidence="2"/>
<keyword evidence="2" id="KW-0496">Mitochondrion</keyword>
<evidence type="ECO:0000313" key="3">
    <source>
        <dbReference type="Proteomes" id="UP000290189"/>
    </source>
</evidence>
<protein>
    <submittedName>
        <fullName evidence="2">Uncharacterized protein</fullName>
    </submittedName>
</protein>
<sequence>MNLTGTCHMAMDGATAGGAQTGAGSDEFDDIAKRMSVMNRKAKNAAYRLLRPRKARFHRGQKRRLLGLPPKPKSAPTEKPSSPPAVLTTDDVETSGRGRRGRQSRTGSVESQASGSRRQSRHNSISGSGKRHSKTGLAIGIMSNKAQKALKAMQKVPVALKHIQALIPMNGNDTADMTLEQRLDEFNNRGSKIIARPEEPGLDGPPPEAVFLELFGLAPKAAGQAASPAPNPHEDVPHASKPVAKRSCLEPSMETFIEHGLLPEPVKCDLHFKGSYAAFDMKNMDQTQRDLYTFAREIERKNRNNAKSMQSERAKAYRRAQWYHQELLAAYTTSRAKLLKQLAPVRPKSATRPAPEQAQQQQQPPPPQTPSNGTKGP</sequence>
<feature type="compositionally biased region" description="Low complexity" evidence="1">
    <location>
        <begin position="353"/>
        <end position="362"/>
    </location>
</feature>
<feature type="compositionally biased region" description="Polar residues" evidence="1">
    <location>
        <begin position="109"/>
        <end position="127"/>
    </location>
</feature>
<organism evidence="2 3">
    <name type="scientific">Plasmodiophora brassicae</name>
    <name type="common">Clubroot disease agent</name>
    <dbReference type="NCBI Taxonomy" id="37360"/>
    <lineage>
        <taxon>Eukaryota</taxon>
        <taxon>Sar</taxon>
        <taxon>Rhizaria</taxon>
        <taxon>Endomyxa</taxon>
        <taxon>Phytomyxea</taxon>
        <taxon>Plasmodiophorida</taxon>
        <taxon>Plasmodiophoridae</taxon>
        <taxon>Plasmodiophora</taxon>
    </lineage>
</organism>
<feature type="region of interest" description="Disordered" evidence="1">
    <location>
        <begin position="342"/>
        <end position="377"/>
    </location>
</feature>